<dbReference type="PANTHER" id="PTHR37953">
    <property type="entry name" value="UPF0127 PROTEIN MJ1496"/>
    <property type="match status" value="1"/>
</dbReference>
<dbReference type="KEGG" id="mfy:HH212_21745"/>
<organism evidence="1 2">
    <name type="scientific">Massilia forsythiae</name>
    <dbReference type="NCBI Taxonomy" id="2728020"/>
    <lineage>
        <taxon>Bacteria</taxon>
        <taxon>Pseudomonadati</taxon>
        <taxon>Pseudomonadota</taxon>
        <taxon>Betaproteobacteria</taxon>
        <taxon>Burkholderiales</taxon>
        <taxon>Oxalobacteraceae</taxon>
        <taxon>Telluria group</taxon>
        <taxon>Massilia</taxon>
    </lineage>
</organism>
<gene>
    <name evidence="1" type="ORF">HH212_21745</name>
</gene>
<name>A0A7Z2ZVN5_9BURK</name>
<evidence type="ECO:0000313" key="2">
    <source>
        <dbReference type="Proteomes" id="UP000502415"/>
    </source>
</evidence>
<dbReference type="InterPro" id="IPR038695">
    <property type="entry name" value="Saro_0823-like_sf"/>
</dbReference>
<sequence>MRRSLLAWPASAQHCTLEVLVAASLPARLRGLLGRPPLAPGQAMLLSPCSTIHTLGMRYPIDVVFLARDGWVLRVAREVAPWRMRGHWRARCVLELAAGEAARCGIAPGMVLPVGALR</sequence>
<dbReference type="Proteomes" id="UP000502415">
    <property type="component" value="Chromosome"/>
</dbReference>
<dbReference type="AlphaFoldDB" id="A0A7Z2ZVN5"/>
<keyword evidence="2" id="KW-1185">Reference proteome</keyword>
<reference evidence="1 2" key="1">
    <citation type="submission" date="2020-04" db="EMBL/GenBank/DDBJ databases">
        <title>Genome sequencing of novel species.</title>
        <authorList>
            <person name="Heo J."/>
            <person name="Kim S.-J."/>
            <person name="Kim J.-S."/>
            <person name="Hong S.-B."/>
            <person name="Kwon S.-W."/>
        </authorList>
    </citation>
    <scope>NUCLEOTIDE SEQUENCE [LARGE SCALE GENOMIC DNA]</scope>
    <source>
        <strain evidence="1 2">GN2-R2</strain>
    </source>
</reference>
<accession>A0A7Z2ZVN5</accession>
<dbReference type="PANTHER" id="PTHR37953:SF1">
    <property type="entry name" value="UPF0127 PROTEIN MJ1496"/>
    <property type="match status" value="1"/>
</dbReference>
<dbReference type="EMBL" id="CP051685">
    <property type="protein sequence ID" value="QJE02322.1"/>
    <property type="molecule type" value="Genomic_DNA"/>
</dbReference>
<proteinExistence type="predicted"/>
<dbReference type="Gene3D" id="2.60.120.1140">
    <property type="entry name" value="Protein of unknown function DUF192"/>
    <property type="match status" value="1"/>
</dbReference>
<dbReference type="RefSeq" id="WP_170204409.1">
    <property type="nucleotide sequence ID" value="NZ_CP051685.1"/>
</dbReference>
<dbReference type="Pfam" id="PF02643">
    <property type="entry name" value="DUF192"/>
    <property type="match status" value="1"/>
</dbReference>
<dbReference type="InterPro" id="IPR003795">
    <property type="entry name" value="DUF192"/>
</dbReference>
<evidence type="ECO:0000313" key="1">
    <source>
        <dbReference type="EMBL" id="QJE02322.1"/>
    </source>
</evidence>
<protein>
    <submittedName>
        <fullName evidence="1">DUF192 domain-containing protein</fullName>
    </submittedName>
</protein>